<gene>
    <name evidence="1" type="primary">GPI13_2</name>
    <name evidence="1" type="ORF">EV182_005737</name>
</gene>
<feature type="non-terminal residue" evidence="1">
    <location>
        <position position="334"/>
    </location>
</feature>
<organism evidence="1 2">
    <name type="scientific">Spiromyces aspiralis</name>
    <dbReference type="NCBI Taxonomy" id="68401"/>
    <lineage>
        <taxon>Eukaryota</taxon>
        <taxon>Fungi</taxon>
        <taxon>Fungi incertae sedis</taxon>
        <taxon>Zoopagomycota</taxon>
        <taxon>Kickxellomycotina</taxon>
        <taxon>Kickxellomycetes</taxon>
        <taxon>Kickxellales</taxon>
        <taxon>Kickxellaceae</taxon>
        <taxon>Spiromyces</taxon>
    </lineage>
</organism>
<comment type="caution">
    <text evidence="1">The sequence shown here is derived from an EMBL/GenBank/DDBJ whole genome shotgun (WGS) entry which is preliminary data.</text>
</comment>
<reference evidence="1" key="1">
    <citation type="submission" date="2022-06" db="EMBL/GenBank/DDBJ databases">
        <title>Phylogenomic reconstructions and comparative analyses of Kickxellomycotina fungi.</title>
        <authorList>
            <person name="Reynolds N.K."/>
            <person name="Stajich J.E."/>
            <person name="Barry K."/>
            <person name="Grigoriev I.V."/>
            <person name="Crous P."/>
            <person name="Smith M.E."/>
        </authorList>
    </citation>
    <scope>NUCLEOTIDE SEQUENCE</scope>
    <source>
        <strain evidence="1">RSA 2271</strain>
    </source>
</reference>
<feature type="non-terminal residue" evidence="1">
    <location>
        <position position="1"/>
    </location>
</feature>
<dbReference type="EMBL" id="JAMZIH010007281">
    <property type="protein sequence ID" value="KAJ1673181.1"/>
    <property type="molecule type" value="Genomic_DNA"/>
</dbReference>
<proteinExistence type="predicted"/>
<accession>A0ACC1HCW7</accession>
<evidence type="ECO:0000313" key="2">
    <source>
        <dbReference type="Proteomes" id="UP001145114"/>
    </source>
</evidence>
<protein>
    <submittedName>
        <fullName evidence="1">Mannose-ethanolamine phosphotransferase gpi13</fullName>
    </submittedName>
</protein>
<evidence type="ECO:0000313" key="1">
    <source>
        <dbReference type="EMBL" id="KAJ1673181.1"/>
    </source>
</evidence>
<keyword evidence="2" id="KW-1185">Reference proteome</keyword>
<name>A0ACC1HCW7_9FUNG</name>
<sequence length="334" mass="36640">INNELTHHGDVLSNIDASAWLFGWLKLDDSWNTVKLVASRLSLSVALGGGLSAWVFDPLCLNIAVVGPGSTDGDAQKSHPASDPASSKTAVILGFGNAYGSSYLVFLSIVFCILYVVQQPMGEIMLSAHFVQIILCVELFDSLRDCHQYALGVGGQRSSSHSSGISAPTSSMRRNKLTKKMVGPASTAREVHERRDAEIEYQRYSTYLIPQVIYLTLIAYVHYFSTGHQFNLATVHWSSAFVVLREVHFVLSGILVALNSLGSFLLVSLALPLVVLWNSPLSNKLLRHAPSWFTALLGQCMLVHFGYNAAIMTSTAICTSWLRRALHVWSIFVP</sequence>
<dbReference type="Proteomes" id="UP001145114">
    <property type="component" value="Unassembled WGS sequence"/>
</dbReference>